<dbReference type="PROSITE" id="PS51819">
    <property type="entry name" value="VOC"/>
    <property type="match status" value="1"/>
</dbReference>
<dbReference type="InterPro" id="IPR029068">
    <property type="entry name" value="Glyas_Bleomycin-R_OHBP_Dase"/>
</dbReference>
<evidence type="ECO:0000313" key="3">
    <source>
        <dbReference type="EMBL" id="MDV7264220.1"/>
    </source>
</evidence>
<name>A0AAE4UWT0_9NOCA</name>
<dbReference type="GO" id="GO:0046872">
    <property type="term" value="F:metal ion binding"/>
    <property type="evidence" value="ECO:0007669"/>
    <property type="project" value="UniProtKB-KW"/>
</dbReference>
<dbReference type="RefSeq" id="WP_213575906.1">
    <property type="nucleotide sequence ID" value="NZ_JAWLUP010000008.1"/>
</dbReference>
<dbReference type="Gene3D" id="3.10.180.10">
    <property type="entry name" value="2,3-Dihydroxybiphenyl 1,2-Dioxygenase, domain 1"/>
    <property type="match status" value="1"/>
</dbReference>
<protein>
    <submittedName>
        <fullName evidence="3">VOC family protein</fullName>
    </submittedName>
</protein>
<dbReference type="GO" id="GO:0046491">
    <property type="term" value="P:L-methylmalonyl-CoA metabolic process"/>
    <property type="evidence" value="ECO:0007669"/>
    <property type="project" value="TreeGrafter"/>
</dbReference>
<keyword evidence="1" id="KW-0479">Metal-binding</keyword>
<dbReference type="EMBL" id="JAWLUP010000008">
    <property type="protein sequence ID" value="MDV7264220.1"/>
    <property type="molecule type" value="Genomic_DNA"/>
</dbReference>
<dbReference type="PANTHER" id="PTHR43048">
    <property type="entry name" value="METHYLMALONYL-COA EPIMERASE"/>
    <property type="match status" value="1"/>
</dbReference>
<dbReference type="GO" id="GO:0004493">
    <property type="term" value="F:methylmalonyl-CoA epimerase activity"/>
    <property type="evidence" value="ECO:0007669"/>
    <property type="project" value="TreeGrafter"/>
</dbReference>
<proteinExistence type="predicted"/>
<dbReference type="SUPFAM" id="SSF54593">
    <property type="entry name" value="Glyoxalase/Bleomycin resistance protein/Dihydroxybiphenyl dioxygenase"/>
    <property type="match status" value="1"/>
</dbReference>
<reference evidence="3" key="1">
    <citation type="submission" date="2023-10" db="EMBL/GenBank/DDBJ databases">
        <title>Development of a sustainable strategy for remediation of hydrocarbon-contaminated territories based on the waste exchange concept.</title>
        <authorList>
            <person name="Krivoruchko A."/>
        </authorList>
    </citation>
    <scope>NUCLEOTIDE SEQUENCE</scope>
    <source>
        <strain evidence="3">IEGM 68</strain>
    </source>
</reference>
<evidence type="ECO:0000256" key="1">
    <source>
        <dbReference type="ARBA" id="ARBA00022723"/>
    </source>
</evidence>
<feature type="domain" description="VOC" evidence="2">
    <location>
        <begin position="9"/>
        <end position="131"/>
    </location>
</feature>
<dbReference type="PANTHER" id="PTHR43048:SF3">
    <property type="entry name" value="METHYLMALONYL-COA EPIMERASE, MITOCHONDRIAL"/>
    <property type="match status" value="1"/>
</dbReference>
<dbReference type="InterPro" id="IPR051785">
    <property type="entry name" value="MMCE/EMCE_epimerase"/>
</dbReference>
<evidence type="ECO:0000313" key="4">
    <source>
        <dbReference type="Proteomes" id="UP001185863"/>
    </source>
</evidence>
<dbReference type="Proteomes" id="UP001185863">
    <property type="component" value="Unassembled WGS sequence"/>
</dbReference>
<evidence type="ECO:0000259" key="2">
    <source>
        <dbReference type="PROSITE" id="PS51819"/>
    </source>
</evidence>
<sequence length="270" mass="28821">MSTDIGATRLGHLNVLVADHNTAVAHYRRLFDTEFFLFMHVPDVASTNTLGVIGDTCIELFAPYHADSVLGRNLAKQGPGAFAIEFTVADYEQAREAVLAHGLRITAADAPHYLWIHPADLGGLSIELSPAQFRGDPRAETGWSTDRWADGPLGIVGLRSISIEVTAPAAEVAAQLHSLCAAKVTDEGTVSGRDFVEVQIAGETFRLLSPSPQGASRGKMASLDFTVRNLDAVHQWARTCGVPVVEAAGGARLALPAELNLGTRIEFVQA</sequence>
<dbReference type="AlphaFoldDB" id="A0AAE4UWT0"/>
<gene>
    <name evidence="3" type="ORF">R4315_06620</name>
</gene>
<dbReference type="InterPro" id="IPR037523">
    <property type="entry name" value="VOC_core"/>
</dbReference>
<accession>A0AAE4UWT0</accession>
<organism evidence="3 4">
    <name type="scientific">Rhodococcus oxybenzonivorans</name>
    <dbReference type="NCBI Taxonomy" id="1990687"/>
    <lineage>
        <taxon>Bacteria</taxon>
        <taxon>Bacillati</taxon>
        <taxon>Actinomycetota</taxon>
        <taxon>Actinomycetes</taxon>
        <taxon>Mycobacteriales</taxon>
        <taxon>Nocardiaceae</taxon>
        <taxon>Rhodococcus</taxon>
    </lineage>
</organism>
<comment type="caution">
    <text evidence="3">The sequence shown here is derived from an EMBL/GenBank/DDBJ whole genome shotgun (WGS) entry which is preliminary data.</text>
</comment>